<dbReference type="GO" id="GO:0016787">
    <property type="term" value="F:hydrolase activity"/>
    <property type="evidence" value="ECO:0007669"/>
    <property type="project" value="InterPro"/>
</dbReference>
<protein>
    <recommendedName>
        <fullName evidence="1">Calcineurin-like phosphoesterase domain-containing protein</fullName>
    </recommendedName>
</protein>
<reference evidence="2" key="1">
    <citation type="submission" date="2018-12" db="EMBL/GenBank/DDBJ databases">
        <authorList>
            <person name="Will S."/>
            <person name="Neumann-Schaal M."/>
            <person name="Henke P."/>
        </authorList>
    </citation>
    <scope>NUCLEOTIDE SEQUENCE</scope>
    <source>
        <strain evidence="2">PCC 7102</strain>
    </source>
</reference>
<name>A0A3S1CGG8_9CYAN</name>
<evidence type="ECO:0000313" key="2">
    <source>
        <dbReference type="EMBL" id="RUT02207.1"/>
    </source>
</evidence>
<dbReference type="InterPro" id="IPR004843">
    <property type="entry name" value="Calcineurin-like_PHP"/>
</dbReference>
<keyword evidence="3" id="KW-1185">Reference proteome</keyword>
<dbReference type="RefSeq" id="WP_127084468.1">
    <property type="nucleotide sequence ID" value="NZ_RSCL01000017.1"/>
</dbReference>
<dbReference type="Proteomes" id="UP000271624">
    <property type="component" value="Unassembled WGS sequence"/>
</dbReference>
<organism evidence="2 3">
    <name type="scientific">Dulcicalothrix desertica PCC 7102</name>
    <dbReference type="NCBI Taxonomy" id="232991"/>
    <lineage>
        <taxon>Bacteria</taxon>
        <taxon>Bacillati</taxon>
        <taxon>Cyanobacteriota</taxon>
        <taxon>Cyanophyceae</taxon>
        <taxon>Nostocales</taxon>
        <taxon>Calotrichaceae</taxon>
        <taxon>Dulcicalothrix</taxon>
    </lineage>
</organism>
<dbReference type="AlphaFoldDB" id="A0A3S1CGG8"/>
<dbReference type="SUPFAM" id="SSF56300">
    <property type="entry name" value="Metallo-dependent phosphatases"/>
    <property type="match status" value="1"/>
</dbReference>
<dbReference type="InterPro" id="IPR029052">
    <property type="entry name" value="Metallo-depent_PP-like"/>
</dbReference>
<accession>A0A3S1CGG8</accession>
<proteinExistence type="predicted"/>
<dbReference type="Gene3D" id="3.60.21.10">
    <property type="match status" value="1"/>
</dbReference>
<evidence type="ECO:0000259" key="1">
    <source>
        <dbReference type="Pfam" id="PF00149"/>
    </source>
</evidence>
<dbReference type="Pfam" id="PF00149">
    <property type="entry name" value="Metallophos"/>
    <property type="match status" value="1"/>
</dbReference>
<sequence length="271" mass="30425">MYILEISHKPIHQVRYLTVASGGVCLVEKYIPILIGEVDVLPNHLDAIIVTSDLQGIDPKNQQLVGHLVLEELENLALQQKIPSLKNTGVILAGDLYAETNKRSGVVGDVREVWHAFRRQFRWVAGVAGNHDSFGTAEEDIQLFKQTKGIYYLDGEIAKNGELNIAGVSGIIGRPSKPFRRRENDFIHEIRELVKQAPDILVLHEGPDYPRHNLLGKSSIRLELEEINKNTKLLVICGHSYWKIPMIVLKNGIQVVKSDSRVIVLVQKKSP</sequence>
<reference evidence="2" key="2">
    <citation type="journal article" date="2019" name="Genome Biol. Evol.">
        <title>Day and night: Metabolic profiles and evolutionary relationships of six axenic non-marine cyanobacteria.</title>
        <authorList>
            <person name="Will S.E."/>
            <person name="Henke P."/>
            <person name="Boedeker C."/>
            <person name="Huang S."/>
            <person name="Brinkmann H."/>
            <person name="Rohde M."/>
            <person name="Jarek M."/>
            <person name="Friedl T."/>
            <person name="Seufert S."/>
            <person name="Schumacher M."/>
            <person name="Overmann J."/>
            <person name="Neumann-Schaal M."/>
            <person name="Petersen J."/>
        </authorList>
    </citation>
    <scope>NUCLEOTIDE SEQUENCE [LARGE SCALE GENOMIC DNA]</scope>
    <source>
        <strain evidence="2">PCC 7102</strain>
    </source>
</reference>
<dbReference type="OrthoDB" id="2729229at2"/>
<evidence type="ECO:0000313" key="3">
    <source>
        <dbReference type="Proteomes" id="UP000271624"/>
    </source>
</evidence>
<gene>
    <name evidence="2" type="ORF">DSM106972_062820</name>
</gene>
<comment type="caution">
    <text evidence="2">The sequence shown here is derived from an EMBL/GenBank/DDBJ whole genome shotgun (WGS) entry which is preliminary data.</text>
</comment>
<dbReference type="EMBL" id="RSCL01000017">
    <property type="protein sequence ID" value="RUT02207.1"/>
    <property type="molecule type" value="Genomic_DNA"/>
</dbReference>
<feature type="domain" description="Calcineurin-like phosphoesterase" evidence="1">
    <location>
        <begin position="48"/>
        <end position="240"/>
    </location>
</feature>